<evidence type="ECO:0000256" key="4">
    <source>
        <dbReference type="ARBA" id="ARBA00022806"/>
    </source>
</evidence>
<evidence type="ECO:0000256" key="9">
    <source>
        <dbReference type="RuleBase" id="RU000492"/>
    </source>
</evidence>
<dbReference type="OrthoDB" id="196131at2759"/>
<dbReference type="RefSeq" id="XP_042576568.1">
    <property type="nucleotide sequence ID" value="XM_042720634.1"/>
</dbReference>
<dbReference type="GeneID" id="109049413"/>
<dbReference type="Proteomes" id="UP001155660">
    <property type="component" value="Chromosome B3"/>
</dbReference>
<dbReference type="InterPro" id="IPR011545">
    <property type="entry name" value="DEAD/DEAH_box_helicase_dom"/>
</dbReference>
<dbReference type="SMART" id="SM00490">
    <property type="entry name" value="HELICc"/>
    <property type="match status" value="1"/>
</dbReference>
<feature type="compositionally biased region" description="Low complexity" evidence="10">
    <location>
        <begin position="593"/>
        <end position="603"/>
    </location>
</feature>
<feature type="domain" description="DEAD-box RNA helicase Q" evidence="13">
    <location>
        <begin position="95"/>
        <end position="123"/>
    </location>
</feature>
<dbReference type="PROSITE" id="PS51194">
    <property type="entry name" value="HELICASE_CTER"/>
    <property type="match status" value="1"/>
</dbReference>
<dbReference type="InterPro" id="IPR014014">
    <property type="entry name" value="RNA_helicase_DEAD_Q_motif"/>
</dbReference>
<dbReference type="InterPro" id="IPR014001">
    <property type="entry name" value="Helicase_ATP-bd"/>
</dbReference>
<keyword evidence="3 9" id="KW-0378">Hydrolase</keyword>
<evidence type="ECO:0000259" key="12">
    <source>
        <dbReference type="PROSITE" id="PS51194"/>
    </source>
</evidence>
<dbReference type="CDD" id="cd18787">
    <property type="entry name" value="SF2_C_DEAD"/>
    <property type="match status" value="1"/>
</dbReference>
<evidence type="ECO:0000256" key="6">
    <source>
        <dbReference type="ARBA" id="ARBA00022884"/>
    </source>
</evidence>
<name>A0A9Q9W4A2_CYPCA</name>
<evidence type="ECO:0000256" key="5">
    <source>
        <dbReference type="ARBA" id="ARBA00022840"/>
    </source>
</evidence>
<dbReference type="EC" id="3.6.4.13" evidence="1"/>
<dbReference type="InterPro" id="IPR001650">
    <property type="entry name" value="Helicase_C-like"/>
</dbReference>
<dbReference type="Pfam" id="PF00271">
    <property type="entry name" value="Helicase_C"/>
    <property type="match status" value="1"/>
</dbReference>
<dbReference type="FunFam" id="3.40.50.300:FF:000008">
    <property type="entry name" value="ATP-dependent RNA helicase RhlB"/>
    <property type="match status" value="1"/>
</dbReference>
<comment type="similarity">
    <text evidence="9">Belongs to the DEAD box helicase family.</text>
</comment>
<accession>A0A9Q9W4A2</accession>
<keyword evidence="2 9" id="KW-0547">Nucleotide-binding</keyword>
<feature type="region of interest" description="Disordered" evidence="10">
    <location>
        <begin position="1"/>
        <end position="43"/>
    </location>
</feature>
<proteinExistence type="inferred from homology"/>
<sequence>MPGYSDRDRGRDRGYSSGPPRFGGSRGGPPQGKKFGNPGDRLRKKHWNLDELPKFEKNFYQEHPDVARRTAQEVEHYRRSKEITVKGRDGPKPIVKFHEANFPNYVMDVISKQNWTDPTPIQAQGWPVALSGKDMVGIAQTGSGKTLSYLLPGIVHINHQPFLERGDGPICLVLAPTRELAQQVQQVAAEYGKASRLKSTCIYGGAPKGPQIRDLERGVEICIATPGRLIDFLEVGKTNLRRCTYLVLDEADRMLDMGFEPQIRKIVDQIRPDRQTLMWSATWPKEVRQLAEDFLKDYVQINVGALQLSANHNILQIVDVCNDGEKEDKLMRLLEEIMSEKENKTIIFVETKKRCDDLTRRMRRDGWPAMGIHGDKSQQERDWVLNEFKYGKAPILIATDVASRGLDVEDVKFVINYDYPNNSEDYIHRIGRTARSQKTGTAYTFFTPNNMKQAHDLVSVLREANQAINPKLIQMAEDRGGRSRGGRGGGYRDDRRDRHSGGRRDFNSYGQDNRNGDSYGQKKVFGNKTQNGSSGYNSSSSSSFSGGYSNNGQGNFGNQSGGYGNQGYQNQQFAPNQGAVQNGMNHPPPFPFNPQQMPQSMPFPMAPPTFPQ</sequence>
<evidence type="ECO:0000256" key="1">
    <source>
        <dbReference type="ARBA" id="ARBA00012552"/>
    </source>
</evidence>
<feature type="compositionally biased region" description="Polar residues" evidence="10">
    <location>
        <begin position="508"/>
        <end position="518"/>
    </location>
</feature>
<reference evidence="14" key="1">
    <citation type="submission" date="2025-08" db="UniProtKB">
        <authorList>
            <consortium name="RefSeq"/>
        </authorList>
    </citation>
    <scope>IDENTIFICATION</scope>
    <source>
        <tissue evidence="14">Muscle</tissue>
    </source>
</reference>
<dbReference type="GO" id="GO:0003724">
    <property type="term" value="F:RNA helicase activity"/>
    <property type="evidence" value="ECO:0007669"/>
    <property type="project" value="UniProtKB-EC"/>
</dbReference>
<feature type="compositionally biased region" description="Basic and acidic residues" evidence="10">
    <location>
        <begin position="1"/>
        <end position="14"/>
    </location>
</feature>
<protein>
    <recommendedName>
        <fullName evidence="1">RNA helicase</fullName>
        <ecNumber evidence="1">3.6.4.13</ecNumber>
    </recommendedName>
</protein>
<evidence type="ECO:0000256" key="8">
    <source>
        <dbReference type="PROSITE-ProRule" id="PRU00552"/>
    </source>
</evidence>
<dbReference type="KEGG" id="ccar:109049413"/>
<dbReference type="PROSITE" id="PS51192">
    <property type="entry name" value="HELICASE_ATP_BIND_1"/>
    <property type="match status" value="1"/>
</dbReference>
<feature type="domain" description="Helicase C-terminal" evidence="12">
    <location>
        <begin position="329"/>
        <end position="476"/>
    </location>
</feature>
<feature type="domain" description="Helicase ATP-binding" evidence="11">
    <location>
        <begin position="126"/>
        <end position="301"/>
    </location>
</feature>
<evidence type="ECO:0000259" key="13">
    <source>
        <dbReference type="PROSITE" id="PS51195"/>
    </source>
</evidence>
<evidence type="ECO:0000259" key="11">
    <source>
        <dbReference type="PROSITE" id="PS51192"/>
    </source>
</evidence>
<keyword evidence="5 9" id="KW-0067">ATP-binding</keyword>
<dbReference type="GO" id="GO:0005524">
    <property type="term" value="F:ATP binding"/>
    <property type="evidence" value="ECO:0007669"/>
    <property type="project" value="UniProtKB-KW"/>
</dbReference>
<dbReference type="FunFam" id="3.40.50.300:FF:000079">
    <property type="entry name" value="probable ATP-dependent RNA helicase DDX17"/>
    <property type="match status" value="1"/>
</dbReference>
<feature type="compositionally biased region" description="Polar residues" evidence="10">
    <location>
        <begin position="574"/>
        <end position="584"/>
    </location>
</feature>
<dbReference type="PROSITE" id="PS51195">
    <property type="entry name" value="Q_MOTIF"/>
    <property type="match status" value="1"/>
</dbReference>
<dbReference type="PANTHER" id="PTHR47958">
    <property type="entry name" value="ATP-DEPENDENT RNA HELICASE DBP3"/>
    <property type="match status" value="1"/>
</dbReference>
<dbReference type="InterPro" id="IPR000629">
    <property type="entry name" value="RNA-helicase_DEAD-box_CS"/>
</dbReference>
<feature type="compositionally biased region" description="Low complexity" evidence="10">
    <location>
        <begin position="530"/>
        <end position="558"/>
    </location>
</feature>
<evidence type="ECO:0000313" key="14">
    <source>
        <dbReference type="RefSeq" id="XP_042576568.1"/>
    </source>
</evidence>
<feature type="region of interest" description="Disordered" evidence="10">
    <location>
        <begin position="473"/>
        <end position="612"/>
    </location>
</feature>
<evidence type="ECO:0000256" key="2">
    <source>
        <dbReference type="ARBA" id="ARBA00022741"/>
    </source>
</evidence>
<organism evidence="14">
    <name type="scientific">Cyprinus carpio</name>
    <name type="common">Common carp</name>
    <dbReference type="NCBI Taxonomy" id="7962"/>
    <lineage>
        <taxon>Eukaryota</taxon>
        <taxon>Metazoa</taxon>
        <taxon>Chordata</taxon>
        <taxon>Craniata</taxon>
        <taxon>Vertebrata</taxon>
        <taxon>Euteleostomi</taxon>
        <taxon>Actinopterygii</taxon>
        <taxon>Neopterygii</taxon>
        <taxon>Teleostei</taxon>
        <taxon>Ostariophysi</taxon>
        <taxon>Cypriniformes</taxon>
        <taxon>Cyprinidae</taxon>
        <taxon>Cyprininae</taxon>
        <taxon>Cyprinus</taxon>
    </lineage>
</organism>
<keyword evidence="4 9" id="KW-0347">Helicase</keyword>
<keyword evidence="6" id="KW-0694">RNA-binding</keyword>
<dbReference type="GO" id="GO:0003723">
    <property type="term" value="F:RNA binding"/>
    <property type="evidence" value="ECO:0007669"/>
    <property type="project" value="UniProtKB-KW"/>
</dbReference>
<dbReference type="SMART" id="SM00487">
    <property type="entry name" value="DEXDc"/>
    <property type="match status" value="1"/>
</dbReference>
<feature type="compositionally biased region" description="Basic and acidic residues" evidence="10">
    <location>
        <begin position="490"/>
        <end position="506"/>
    </location>
</feature>
<comment type="catalytic activity">
    <reaction evidence="7">
        <text>ATP + H2O = ADP + phosphate + H(+)</text>
        <dbReference type="Rhea" id="RHEA:13065"/>
        <dbReference type="ChEBI" id="CHEBI:15377"/>
        <dbReference type="ChEBI" id="CHEBI:15378"/>
        <dbReference type="ChEBI" id="CHEBI:30616"/>
        <dbReference type="ChEBI" id="CHEBI:43474"/>
        <dbReference type="ChEBI" id="CHEBI:456216"/>
        <dbReference type="EC" id="3.6.4.13"/>
    </reaction>
</comment>
<evidence type="ECO:0000256" key="3">
    <source>
        <dbReference type="ARBA" id="ARBA00022801"/>
    </source>
</evidence>
<dbReference type="Pfam" id="PF00270">
    <property type="entry name" value="DEAD"/>
    <property type="match status" value="1"/>
</dbReference>
<evidence type="ECO:0000256" key="10">
    <source>
        <dbReference type="SAM" id="MobiDB-lite"/>
    </source>
</evidence>
<evidence type="ECO:0000256" key="7">
    <source>
        <dbReference type="ARBA" id="ARBA00047984"/>
    </source>
</evidence>
<dbReference type="PROSITE" id="PS00039">
    <property type="entry name" value="DEAD_ATP_HELICASE"/>
    <property type="match status" value="1"/>
</dbReference>
<feature type="short sequence motif" description="Q motif" evidence="8">
    <location>
        <begin position="95"/>
        <end position="123"/>
    </location>
</feature>
<gene>
    <name evidence="14" type="primary">LOC109049413</name>
</gene>
<dbReference type="GO" id="GO:0016787">
    <property type="term" value="F:hydrolase activity"/>
    <property type="evidence" value="ECO:0007669"/>
    <property type="project" value="UniProtKB-KW"/>
</dbReference>
<dbReference type="AlphaFoldDB" id="A0A9Q9W4A2"/>